<organism evidence="2 3">
    <name type="scientific">Photorhabdus temperata J3</name>
    <dbReference type="NCBI Taxonomy" id="1389415"/>
    <lineage>
        <taxon>Bacteria</taxon>
        <taxon>Pseudomonadati</taxon>
        <taxon>Pseudomonadota</taxon>
        <taxon>Gammaproteobacteria</taxon>
        <taxon>Enterobacterales</taxon>
        <taxon>Morganellaceae</taxon>
        <taxon>Photorhabdus</taxon>
    </lineage>
</organism>
<dbReference type="EMBL" id="AXDT01000282">
    <property type="protein sequence ID" value="ERT10659.1"/>
    <property type="molecule type" value="Genomic_DNA"/>
</dbReference>
<evidence type="ECO:0000256" key="1">
    <source>
        <dbReference type="SAM" id="Phobius"/>
    </source>
</evidence>
<evidence type="ECO:0000313" key="2">
    <source>
        <dbReference type="EMBL" id="ERT10659.1"/>
    </source>
</evidence>
<evidence type="ECO:0000313" key="3">
    <source>
        <dbReference type="Proteomes" id="UP000017133"/>
    </source>
</evidence>
<accession>U7QRQ4</accession>
<comment type="caution">
    <text evidence="2">The sequence shown here is derived from an EMBL/GenBank/DDBJ whole genome shotgun (WGS) entry which is preliminary data.</text>
</comment>
<sequence>MVVLLKTSQAALSVVQENGRSALVLLVFPHCLFSLLNGARFALNMSGDHHGNGMAAIFCGVFGPGVGVAGVVCRQFFECGDLPSADHDFL</sequence>
<dbReference type="AlphaFoldDB" id="U7QRQ4"/>
<reference evidence="2 3" key="1">
    <citation type="submission" date="2013-10" db="EMBL/GenBank/DDBJ databases">
        <title>Whole Genome Shotgun Sequence of Photorhabdus temperata J3.</title>
        <authorList>
            <person name="Park G.-S."/>
            <person name="Hong S.-J."/>
            <person name="Shin J.-H."/>
        </authorList>
    </citation>
    <scope>NUCLEOTIDE SEQUENCE [LARGE SCALE GENOMIC DNA]</scope>
    <source>
        <strain evidence="2 3">J3</strain>
    </source>
</reference>
<name>U7QRQ4_PHOTE</name>
<feature type="transmembrane region" description="Helical" evidence="1">
    <location>
        <begin position="22"/>
        <end position="43"/>
    </location>
</feature>
<dbReference type="Proteomes" id="UP000017133">
    <property type="component" value="Unassembled WGS sequence"/>
</dbReference>
<feature type="transmembrane region" description="Helical" evidence="1">
    <location>
        <begin position="55"/>
        <end position="77"/>
    </location>
</feature>
<keyword evidence="1" id="KW-0812">Transmembrane</keyword>
<keyword evidence="1" id="KW-1133">Transmembrane helix</keyword>
<keyword evidence="1" id="KW-0472">Membrane</keyword>
<protein>
    <submittedName>
        <fullName evidence="2">Uncharacterized protein</fullName>
    </submittedName>
</protein>
<gene>
    <name evidence="2" type="ORF">O185_23570</name>
</gene>
<keyword evidence="3" id="KW-1185">Reference proteome</keyword>
<proteinExistence type="predicted"/>